<proteinExistence type="inferred from homology"/>
<reference evidence="4 5" key="1">
    <citation type="journal article" date="2019" name="Nat. Ecol. Evol.">
        <title>Megaphylogeny resolves global patterns of mushroom evolution.</title>
        <authorList>
            <person name="Varga T."/>
            <person name="Krizsan K."/>
            <person name="Foldi C."/>
            <person name="Dima B."/>
            <person name="Sanchez-Garcia M."/>
            <person name="Sanchez-Ramirez S."/>
            <person name="Szollosi G.J."/>
            <person name="Szarkandi J.G."/>
            <person name="Papp V."/>
            <person name="Albert L."/>
            <person name="Andreopoulos W."/>
            <person name="Angelini C."/>
            <person name="Antonin V."/>
            <person name="Barry K.W."/>
            <person name="Bougher N.L."/>
            <person name="Buchanan P."/>
            <person name="Buyck B."/>
            <person name="Bense V."/>
            <person name="Catcheside P."/>
            <person name="Chovatia M."/>
            <person name="Cooper J."/>
            <person name="Damon W."/>
            <person name="Desjardin D."/>
            <person name="Finy P."/>
            <person name="Geml J."/>
            <person name="Haridas S."/>
            <person name="Hughes K."/>
            <person name="Justo A."/>
            <person name="Karasinski D."/>
            <person name="Kautmanova I."/>
            <person name="Kiss B."/>
            <person name="Kocsube S."/>
            <person name="Kotiranta H."/>
            <person name="LaButti K.M."/>
            <person name="Lechner B.E."/>
            <person name="Liimatainen K."/>
            <person name="Lipzen A."/>
            <person name="Lukacs Z."/>
            <person name="Mihaltcheva S."/>
            <person name="Morgado L.N."/>
            <person name="Niskanen T."/>
            <person name="Noordeloos M.E."/>
            <person name="Ohm R.A."/>
            <person name="Ortiz-Santana B."/>
            <person name="Ovrebo C."/>
            <person name="Racz N."/>
            <person name="Riley R."/>
            <person name="Savchenko A."/>
            <person name="Shiryaev A."/>
            <person name="Soop K."/>
            <person name="Spirin V."/>
            <person name="Szebenyi C."/>
            <person name="Tomsovsky M."/>
            <person name="Tulloss R.E."/>
            <person name="Uehling J."/>
            <person name="Grigoriev I.V."/>
            <person name="Vagvolgyi C."/>
            <person name="Papp T."/>
            <person name="Martin F.M."/>
            <person name="Miettinen O."/>
            <person name="Hibbett D.S."/>
            <person name="Nagy L.G."/>
        </authorList>
    </citation>
    <scope>NUCLEOTIDE SEQUENCE [LARGE SCALE GENOMIC DNA]</scope>
    <source>
        <strain evidence="4 5">OMC1185</strain>
    </source>
</reference>
<name>A0A5C3N759_9AGAM</name>
<comment type="similarity">
    <text evidence="1">Belongs to the AB hydrolase superfamily. AB hydrolase 4 family.</text>
</comment>
<dbReference type="OrthoDB" id="5954035at2759"/>
<dbReference type="EMBL" id="ML213508">
    <property type="protein sequence ID" value="TFK53230.1"/>
    <property type="molecule type" value="Genomic_DNA"/>
</dbReference>
<organism evidence="4 5">
    <name type="scientific">Heliocybe sulcata</name>
    <dbReference type="NCBI Taxonomy" id="5364"/>
    <lineage>
        <taxon>Eukaryota</taxon>
        <taxon>Fungi</taxon>
        <taxon>Dikarya</taxon>
        <taxon>Basidiomycota</taxon>
        <taxon>Agaricomycotina</taxon>
        <taxon>Agaricomycetes</taxon>
        <taxon>Gloeophyllales</taxon>
        <taxon>Gloeophyllaceae</taxon>
        <taxon>Heliocybe</taxon>
    </lineage>
</organism>
<dbReference type="InterPro" id="IPR000952">
    <property type="entry name" value="AB_hydrolase_4_CS"/>
</dbReference>
<dbReference type="PANTHER" id="PTHR10794:SF63">
    <property type="entry name" value="ALPHA_BETA HYDROLASE 1, ISOFORM A"/>
    <property type="match status" value="1"/>
</dbReference>
<keyword evidence="2" id="KW-0472">Membrane</keyword>
<dbReference type="Gene3D" id="3.40.50.1820">
    <property type="entry name" value="alpha/beta hydrolase"/>
    <property type="match status" value="1"/>
</dbReference>
<dbReference type="InterPro" id="IPR000073">
    <property type="entry name" value="AB_hydrolase_1"/>
</dbReference>
<dbReference type="GO" id="GO:0051792">
    <property type="term" value="P:medium-chain fatty acid biosynthetic process"/>
    <property type="evidence" value="ECO:0007669"/>
    <property type="project" value="TreeGrafter"/>
</dbReference>
<dbReference type="AlphaFoldDB" id="A0A5C3N759"/>
<keyword evidence="5" id="KW-1185">Reference proteome</keyword>
<dbReference type="GO" id="GO:0051793">
    <property type="term" value="P:medium-chain fatty acid catabolic process"/>
    <property type="evidence" value="ECO:0007669"/>
    <property type="project" value="TreeGrafter"/>
</dbReference>
<dbReference type="InterPro" id="IPR029058">
    <property type="entry name" value="AB_hydrolase_fold"/>
</dbReference>
<keyword evidence="2" id="KW-0812">Transmembrane</keyword>
<dbReference type="PANTHER" id="PTHR10794">
    <property type="entry name" value="ABHYDROLASE DOMAIN-CONTAINING PROTEIN"/>
    <property type="match status" value="1"/>
</dbReference>
<dbReference type="SUPFAM" id="SSF53474">
    <property type="entry name" value="alpha/beta-Hydrolases"/>
    <property type="match status" value="1"/>
</dbReference>
<dbReference type="PROSITE" id="PS01133">
    <property type="entry name" value="UPF0017"/>
    <property type="match status" value="1"/>
</dbReference>
<evidence type="ECO:0000313" key="5">
    <source>
        <dbReference type="Proteomes" id="UP000305948"/>
    </source>
</evidence>
<dbReference type="GO" id="GO:0008126">
    <property type="term" value="F:acetylesterase activity"/>
    <property type="evidence" value="ECO:0007669"/>
    <property type="project" value="TreeGrafter"/>
</dbReference>
<evidence type="ECO:0000259" key="3">
    <source>
        <dbReference type="Pfam" id="PF00561"/>
    </source>
</evidence>
<dbReference type="Pfam" id="PF00561">
    <property type="entry name" value="Abhydrolase_1"/>
    <property type="match status" value="1"/>
</dbReference>
<keyword evidence="4" id="KW-0378">Hydrolase</keyword>
<evidence type="ECO:0000256" key="1">
    <source>
        <dbReference type="ARBA" id="ARBA00010884"/>
    </source>
</evidence>
<evidence type="ECO:0000256" key="2">
    <source>
        <dbReference type="SAM" id="Phobius"/>
    </source>
</evidence>
<accession>A0A5C3N759</accession>
<protein>
    <submittedName>
        <fullName evidence="4">AB-hydrolase YheT</fullName>
    </submittedName>
</protein>
<dbReference type="Proteomes" id="UP000305948">
    <property type="component" value="Unassembled WGS sequence"/>
</dbReference>
<feature type="domain" description="AB hydrolase-1" evidence="3">
    <location>
        <begin position="137"/>
        <end position="388"/>
    </location>
</feature>
<dbReference type="InterPro" id="IPR050960">
    <property type="entry name" value="AB_hydrolase_4_sf"/>
</dbReference>
<gene>
    <name evidence="4" type="ORF">OE88DRAFT_1657144</name>
</gene>
<evidence type="ECO:0000313" key="4">
    <source>
        <dbReference type="EMBL" id="TFK53230.1"/>
    </source>
</evidence>
<dbReference type="GO" id="GO:0047372">
    <property type="term" value="F:monoacylglycerol lipase activity"/>
    <property type="evidence" value="ECO:0007669"/>
    <property type="project" value="TreeGrafter"/>
</dbReference>
<dbReference type="STRING" id="5364.A0A5C3N759"/>
<feature type="transmembrane region" description="Helical" evidence="2">
    <location>
        <begin position="12"/>
        <end position="32"/>
    </location>
</feature>
<sequence length="469" mass="51156">MFHSTDHLWSPLLRVLPSALILLLIYFGITFLRSISASRIRLLHSAKPASLIPDGSLTLVDLVKNAVPALVGPESGFRSVWWLPGGNAQTIYCSLGDFSQVDPIVYERKLLCVPDGGTLALDITPPFSAQPLEVGEPVVLVTHGLTGGSHESYVRAALTALASPEAPRFRAVVLNSRGCNGAPVTSPKLYHAGTTDDIRNAVLWICHTFPRSSIFGLGFSLGANALTKYVGEEGPECPISAIVSLANVWDFARGSPHIERGTWMNRFVYDFVLGGALQALLGKHRRIFYEDPASPLPSALLDEFLPRKNVRLREYDSAITPRLYGFEDAMDYYSAISSCRVVERIAIPCLAINAGDDPIVTVDNIPVCQILQSPWVIQAITGGGGHMGWFEPSTGGGRTFERWYVKPTAQFLLAIRELGLAARPRPRITEDAARGMRLQEGRPDIGFREVEEEAVVSSGTGESKLFSGW</sequence>
<keyword evidence="2" id="KW-1133">Transmembrane helix</keyword>